<accession>A0A939QAU6</accession>
<feature type="transmembrane region" description="Helical" evidence="7">
    <location>
        <begin position="86"/>
        <end position="108"/>
    </location>
</feature>
<evidence type="ECO:0000256" key="3">
    <source>
        <dbReference type="ARBA" id="ARBA00022475"/>
    </source>
</evidence>
<evidence type="ECO:0000256" key="2">
    <source>
        <dbReference type="ARBA" id="ARBA00006679"/>
    </source>
</evidence>
<dbReference type="InterPro" id="IPR051907">
    <property type="entry name" value="DoxX-like_oxidoreductase"/>
</dbReference>
<proteinExistence type="inferred from homology"/>
<dbReference type="Proteomes" id="UP000668403">
    <property type="component" value="Unassembled WGS sequence"/>
</dbReference>
<evidence type="ECO:0000313" key="9">
    <source>
        <dbReference type="Proteomes" id="UP000668403"/>
    </source>
</evidence>
<feature type="transmembrane region" description="Helical" evidence="7">
    <location>
        <begin position="114"/>
        <end position="135"/>
    </location>
</feature>
<evidence type="ECO:0000313" key="8">
    <source>
        <dbReference type="EMBL" id="MBO2988835.1"/>
    </source>
</evidence>
<keyword evidence="3" id="KW-1003">Cell membrane</keyword>
<protein>
    <submittedName>
        <fullName evidence="8">DoxX family protein</fullName>
    </submittedName>
</protein>
<dbReference type="AlphaFoldDB" id="A0A939QAU6"/>
<feature type="transmembrane region" description="Helical" evidence="7">
    <location>
        <begin position="54"/>
        <end position="79"/>
    </location>
</feature>
<sequence>MTLLNPSARTPILRDLALLVARVALGVILIAHGWQKFSEWTIAGTQESFAGMGIPLPQVSAAFVAGAELIGGIALVIGLLTPLAALLNLIAQVGAIVLVHASAGIFVVDGGFELVLAIAAGLFVLLLAGGGRFSVDRLFSRSVALPAK</sequence>
<comment type="similarity">
    <text evidence="2">Belongs to the DoxX family.</text>
</comment>
<keyword evidence="6 7" id="KW-0472">Membrane</keyword>
<dbReference type="PANTHER" id="PTHR33452:SF1">
    <property type="entry name" value="INNER MEMBRANE PROTEIN YPHA-RELATED"/>
    <property type="match status" value="1"/>
</dbReference>
<comment type="subcellular location">
    <subcellularLocation>
        <location evidence="1">Cell membrane</location>
        <topology evidence="1">Multi-pass membrane protein</topology>
    </subcellularLocation>
</comment>
<evidence type="ECO:0000256" key="5">
    <source>
        <dbReference type="ARBA" id="ARBA00022989"/>
    </source>
</evidence>
<evidence type="ECO:0000256" key="7">
    <source>
        <dbReference type="SAM" id="Phobius"/>
    </source>
</evidence>
<organism evidence="8 9">
    <name type="scientific">Leucobacter tardus</name>
    <dbReference type="NCBI Taxonomy" id="501483"/>
    <lineage>
        <taxon>Bacteria</taxon>
        <taxon>Bacillati</taxon>
        <taxon>Actinomycetota</taxon>
        <taxon>Actinomycetes</taxon>
        <taxon>Micrococcales</taxon>
        <taxon>Microbacteriaceae</taxon>
        <taxon>Leucobacter</taxon>
    </lineage>
</organism>
<comment type="caution">
    <text evidence="8">The sequence shown here is derived from an EMBL/GenBank/DDBJ whole genome shotgun (WGS) entry which is preliminary data.</text>
</comment>
<evidence type="ECO:0000256" key="4">
    <source>
        <dbReference type="ARBA" id="ARBA00022692"/>
    </source>
</evidence>
<feature type="transmembrane region" description="Helical" evidence="7">
    <location>
        <begin position="12"/>
        <end position="34"/>
    </location>
</feature>
<keyword evidence="5 7" id="KW-1133">Transmembrane helix</keyword>
<evidence type="ECO:0000256" key="1">
    <source>
        <dbReference type="ARBA" id="ARBA00004651"/>
    </source>
</evidence>
<dbReference type="InterPro" id="IPR032808">
    <property type="entry name" value="DoxX"/>
</dbReference>
<keyword evidence="4 7" id="KW-0812">Transmembrane</keyword>
<dbReference type="GO" id="GO:0005886">
    <property type="term" value="C:plasma membrane"/>
    <property type="evidence" value="ECO:0007669"/>
    <property type="project" value="UniProtKB-SubCell"/>
</dbReference>
<gene>
    <name evidence="8" type="ORF">J4H85_02315</name>
</gene>
<evidence type="ECO:0000256" key="6">
    <source>
        <dbReference type="ARBA" id="ARBA00023136"/>
    </source>
</evidence>
<reference evidence="8" key="1">
    <citation type="submission" date="2021-03" db="EMBL/GenBank/DDBJ databases">
        <title>Leucobacter chromiisoli sp. nov., isolated from chromium-containing soil of chemical plant.</title>
        <authorList>
            <person name="Xu Z."/>
        </authorList>
    </citation>
    <scope>NUCLEOTIDE SEQUENCE</scope>
    <source>
        <strain evidence="8">K 70/01</strain>
    </source>
</reference>
<dbReference type="Pfam" id="PF07681">
    <property type="entry name" value="DoxX"/>
    <property type="match status" value="1"/>
</dbReference>
<dbReference type="EMBL" id="JAGFBF010000001">
    <property type="protein sequence ID" value="MBO2988835.1"/>
    <property type="molecule type" value="Genomic_DNA"/>
</dbReference>
<name>A0A939QAU6_9MICO</name>
<dbReference type="RefSeq" id="WP_208236509.1">
    <property type="nucleotide sequence ID" value="NZ_BAAAQU010000001.1"/>
</dbReference>
<dbReference type="PANTHER" id="PTHR33452">
    <property type="entry name" value="OXIDOREDUCTASE CATD-RELATED"/>
    <property type="match status" value="1"/>
</dbReference>
<keyword evidence="9" id="KW-1185">Reference proteome</keyword>